<proteinExistence type="predicted"/>
<organism evidence="1 2">
    <name type="scientific">Trichormus variabilis SAG 1403-4b</name>
    <dbReference type="NCBI Taxonomy" id="447716"/>
    <lineage>
        <taxon>Bacteria</taxon>
        <taxon>Bacillati</taxon>
        <taxon>Cyanobacteriota</taxon>
        <taxon>Cyanophyceae</taxon>
        <taxon>Nostocales</taxon>
        <taxon>Nostocaceae</taxon>
        <taxon>Trichormus</taxon>
    </lineage>
</organism>
<dbReference type="AlphaFoldDB" id="A0A3S1BRV8"/>
<evidence type="ECO:0000313" key="2">
    <source>
        <dbReference type="Proteomes" id="UP000276103"/>
    </source>
</evidence>
<protein>
    <submittedName>
        <fullName evidence="1">Uncharacterized protein</fullName>
    </submittedName>
</protein>
<reference evidence="1 2" key="1">
    <citation type="journal article" date="2019" name="Genome Biol. Evol.">
        <title>Day and night: Metabolic profiles and evolutionary relationships of six axenic non-marine cyanobacteria.</title>
        <authorList>
            <person name="Will S.E."/>
            <person name="Henke P."/>
            <person name="Boedeker C."/>
            <person name="Huang S."/>
            <person name="Brinkmann H."/>
            <person name="Rohde M."/>
            <person name="Jarek M."/>
            <person name="Friedl T."/>
            <person name="Seufert S."/>
            <person name="Schumacher M."/>
            <person name="Overmann J."/>
            <person name="Neumann-Schaal M."/>
            <person name="Petersen J."/>
        </authorList>
    </citation>
    <scope>NUCLEOTIDE SEQUENCE [LARGE SCALE GENOMIC DNA]</scope>
    <source>
        <strain evidence="1 2">SAG 1403-4b</strain>
    </source>
</reference>
<gene>
    <name evidence="1" type="ORF">DSM107003_40550</name>
</gene>
<keyword evidence="2" id="KW-1185">Reference proteome</keyword>
<sequence>MGVRKRLMDVDNLRMLIQMKSLTKVFVAVLIAVSFAFSGFQGYANAEAKKEITGSAQCIVNNRVLYEYSSKICNKPTHDACTQAKMLAVQTVQGQQRCTQAGGYAIQSSLPCTYGPKC</sequence>
<dbReference type="Proteomes" id="UP000276103">
    <property type="component" value="Unassembled WGS sequence"/>
</dbReference>
<evidence type="ECO:0000313" key="1">
    <source>
        <dbReference type="EMBL" id="RUS93819.1"/>
    </source>
</evidence>
<accession>A0A3S1BRV8</accession>
<comment type="caution">
    <text evidence="1">The sequence shown here is derived from an EMBL/GenBank/DDBJ whole genome shotgun (WGS) entry which is preliminary data.</text>
</comment>
<name>A0A3S1BRV8_ANAVA</name>
<dbReference type="EMBL" id="RSCM01000016">
    <property type="protein sequence ID" value="RUS93819.1"/>
    <property type="molecule type" value="Genomic_DNA"/>
</dbReference>